<keyword evidence="4 7" id="KW-1133">Transmembrane helix</keyword>
<dbReference type="SUPFAM" id="SSF55785">
    <property type="entry name" value="PYP-like sensor domain (PAS domain)"/>
    <property type="match status" value="1"/>
</dbReference>
<organism evidence="10 11">
    <name type="scientific">Trichomonas vaginalis (strain ATCC PRA-98 / G3)</name>
    <dbReference type="NCBI Taxonomy" id="412133"/>
    <lineage>
        <taxon>Eukaryota</taxon>
        <taxon>Metamonada</taxon>
        <taxon>Parabasalia</taxon>
        <taxon>Trichomonadida</taxon>
        <taxon>Trichomonadidae</taxon>
        <taxon>Trichomonas</taxon>
    </lineage>
</organism>
<dbReference type="InterPro" id="IPR029787">
    <property type="entry name" value="Nucleotide_cyclase"/>
</dbReference>
<keyword evidence="2 7" id="KW-0812">Transmembrane</keyword>
<evidence type="ECO:0000256" key="5">
    <source>
        <dbReference type="ARBA" id="ARBA00023136"/>
    </source>
</evidence>
<dbReference type="GO" id="GO:0004383">
    <property type="term" value="F:guanylate cyclase activity"/>
    <property type="evidence" value="ECO:0000318"/>
    <property type="project" value="GO_Central"/>
</dbReference>
<evidence type="ECO:0000256" key="6">
    <source>
        <dbReference type="ARBA" id="ARBA00023239"/>
    </source>
</evidence>
<dbReference type="InterPro" id="IPR000014">
    <property type="entry name" value="PAS"/>
</dbReference>
<dbReference type="RefSeq" id="XP_001314364.1">
    <property type="nucleotide sequence ID" value="XM_001314345.1"/>
</dbReference>
<evidence type="ECO:0000259" key="8">
    <source>
        <dbReference type="PROSITE" id="PS50112"/>
    </source>
</evidence>
<feature type="transmembrane region" description="Helical" evidence="7">
    <location>
        <begin position="148"/>
        <end position="171"/>
    </location>
</feature>
<dbReference type="KEGG" id="tva:4759646"/>
<dbReference type="PROSITE" id="PS50125">
    <property type="entry name" value="GUANYLATE_CYCLASE_2"/>
    <property type="match status" value="1"/>
</dbReference>
<dbReference type="NCBIfam" id="TIGR00229">
    <property type="entry name" value="sensory_box"/>
    <property type="match status" value="1"/>
</dbReference>
<proteinExistence type="predicted"/>
<evidence type="ECO:0000256" key="4">
    <source>
        <dbReference type="ARBA" id="ARBA00022989"/>
    </source>
</evidence>
<dbReference type="GO" id="GO:0005886">
    <property type="term" value="C:plasma membrane"/>
    <property type="evidence" value="ECO:0000318"/>
    <property type="project" value="GO_Central"/>
</dbReference>
<reference evidence="10" key="2">
    <citation type="journal article" date="2007" name="Science">
        <title>Draft genome sequence of the sexually transmitted pathogen Trichomonas vaginalis.</title>
        <authorList>
            <person name="Carlton J.M."/>
            <person name="Hirt R.P."/>
            <person name="Silva J.C."/>
            <person name="Delcher A.L."/>
            <person name="Schatz M."/>
            <person name="Zhao Q."/>
            <person name="Wortman J.R."/>
            <person name="Bidwell S.L."/>
            <person name="Alsmark U.C.M."/>
            <person name="Besteiro S."/>
            <person name="Sicheritz-Ponten T."/>
            <person name="Noel C.J."/>
            <person name="Dacks J.B."/>
            <person name="Foster P.G."/>
            <person name="Simillion C."/>
            <person name="Van de Peer Y."/>
            <person name="Miranda-Saavedra D."/>
            <person name="Barton G.J."/>
            <person name="Westrop G.D."/>
            <person name="Mueller S."/>
            <person name="Dessi D."/>
            <person name="Fiori P.L."/>
            <person name="Ren Q."/>
            <person name="Paulsen I."/>
            <person name="Zhang H."/>
            <person name="Bastida-Corcuera F.D."/>
            <person name="Simoes-Barbosa A."/>
            <person name="Brown M.T."/>
            <person name="Hayes R.D."/>
            <person name="Mukherjee M."/>
            <person name="Okumura C.Y."/>
            <person name="Schneider R."/>
            <person name="Smith A.J."/>
            <person name="Vanacova S."/>
            <person name="Villalvazo M."/>
            <person name="Haas B.J."/>
            <person name="Pertea M."/>
            <person name="Feldblyum T.V."/>
            <person name="Utterback T.R."/>
            <person name="Shu C.L."/>
            <person name="Osoegawa K."/>
            <person name="de Jong P.J."/>
            <person name="Hrdy I."/>
            <person name="Horvathova L."/>
            <person name="Zubacova Z."/>
            <person name="Dolezal P."/>
            <person name="Malik S.B."/>
            <person name="Logsdon J.M. Jr."/>
            <person name="Henze K."/>
            <person name="Gupta A."/>
            <person name="Wang C.C."/>
            <person name="Dunne R.L."/>
            <person name="Upcroft J.A."/>
            <person name="Upcroft P."/>
            <person name="White O."/>
            <person name="Salzberg S.L."/>
            <person name="Tang P."/>
            <person name="Chiu C.-H."/>
            <person name="Lee Y.-S."/>
            <person name="Embley T.M."/>
            <person name="Coombs G.H."/>
            <person name="Mottram J.C."/>
            <person name="Tachezy J."/>
            <person name="Fraser-Liggett C.M."/>
            <person name="Johnson P.J."/>
        </authorList>
    </citation>
    <scope>NUCLEOTIDE SEQUENCE [LARGE SCALE GENOMIC DNA]</scope>
    <source>
        <strain evidence="10">G3</strain>
    </source>
</reference>
<evidence type="ECO:0000256" key="7">
    <source>
        <dbReference type="SAM" id="Phobius"/>
    </source>
</evidence>
<dbReference type="GO" id="GO:0000166">
    <property type="term" value="F:nucleotide binding"/>
    <property type="evidence" value="ECO:0007669"/>
    <property type="project" value="UniProtKB-KW"/>
</dbReference>
<feature type="transmembrane region" description="Helical" evidence="7">
    <location>
        <begin position="201"/>
        <end position="223"/>
    </location>
</feature>
<dbReference type="Proteomes" id="UP000001542">
    <property type="component" value="Unassembled WGS sequence"/>
</dbReference>
<gene>
    <name evidence="10" type="ORF">TVAG_273280</name>
</gene>
<dbReference type="Gene3D" id="3.30.450.20">
    <property type="entry name" value="PAS domain"/>
    <property type="match status" value="1"/>
</dbReference>
<dbReference type="InterPro" id="IPR035965">
    <property type="entry name" value="PAS-like_dom_sf"/>
</dbReference>
<dbReference type="InterPro" id="IPR050401">
    <property type="entry name" value="Cyclic_nucleotide_synthase"/>
</dbReference>
<dbReference type="PANTHER" id="PTHR11920">
    <property type="entry name" value="GUANYLYL CYCLASE"/>
    <property type="match status" value="1"/>
</dbReference>
<keyword evidence="5 7" id="KW-0472">Membrane</keyword>
<dbReference type="GO" id="GO:0035556">
    <property type="term" value="P:intracellular signal transduction"/>
    <property type="evidence" value="ECO:0007669"/>
    <property type="project" value="InterPro"/>
</dbReference>
<dbReference type="VEuPathDB" id="TrichDB:TVAGG3_0197290"/>
<dbReference type="Pfam" id="PF00211">
    <property type="entry name" value="Guanylate_cyc"/>
    <property type="match status" value="1"/>
</dbReference>
<protein>
    <submittedName>
        <fullName evidence="10">Adenylate and Guanylate cyclase catalytic domain containing protein</fullName>
    </submittedName>
</protein>
<name>A2EZV4_TRIV3</name>
<dbReference type="InterPro" id="IPR001054">
    <property type="entry name" value="A/G_cyclase"/>
</dbReference>
<keyword evidence="6" id="KW-0456">Lyase</keyword>
<dbReference type="SMR" id="A2EZV4"/>
<feature type="domain" description="PAS" evidence="8">
    <location>
        <begin position="266"/>
        <end position="336"/>
    </location>
</feature>
<dbReference type="AlphaFoldDB" id="A2EZV4"/>
<dbReference type="GO" id="GO:0007168">
    <property type="term" value="P:receptor guanylyl cyclase signaling pathway"/>
    <property type="evidence" value="ECO:0000318"/>
    <property type="project" value="GO_Central"/>
</dbReference>
<feature type="domain" description="Guanylate cyclase" evidence="9">
    <location>
        <begin position="428"/>
        <end position="560"/>
    </location>
</feature>
<evidence type="ECO:0000313" key="11">
    <source>
        <dbReference type="Proteomes" id="UP000001542"/>
    </source>
</evidence>
<dbReference type="VEuPathDB" id="TrichDB:TVAG_273280"/>
<reference evidence="10" key="1">
    <citation type="submission" date="2006-10" db="EMBL/GenBank/DDBJ databases">
        <authorList>
            <person name="Amadeo P."/>
            <person name="Zhao Q."/>
            <person name="Wortman J."/>
            <person name="Fraser-Liggett C."/>
            <person name="Carlton J."/>
        </authorList>
    </citation>
    <scope>NUCLEOTIDE SEQUENCE</scope>
    <source>
        <strain evidence="10">G3</strain>
    </source>
</reference>
<dbReference type="SMART" id="SM00044">
    <property type="entry name" value="CYCc"/>
    <property type="match status" value="1"/>
</dbReference>
<sequence>MILLCFLTLLFLLLSYIVCYIVVRSNKIINNLNVWNKYASLRLSLSAESLNPLFILVAVHPNRQFYTFSDFSTLITLSSLVLNGLQTAEKNLIDGDDKSEPCKGFDSVLDDLNIIDNDLEDNLTVYTYYANASIHQMITIYTEFATSLMQYVSAAGTTIPVDLVANLIYLANYRMFDRLKQVTDRIVALGSREATTVKRDLAALLGSAIVIIVLFVFVVFLYYNNRVNTYRAAISVIKRFSPYLLLNNKKFDTLFLKSDSKVTNGNLTLEENIIKCANDTIFLTNVYGVIEVCNNSVNSLLGFTLEQVLGQNISCFFSQDNGQKVSLKLEQMRNGQSSYFYEDDFNSVTDASKEIPVHVTIIGMKKDYDLNSFAVILRDQTDLVDQKLRAEEAKAKSEQLLYQILPRDVVVQRNKGEKNISFVVPSATIIFIDINKFSEYSSNLTPTDIMSNLSYYFAVIDKIASKYEMVQKIKLIGDIYMAATGLFHPEASPESHAKQTVLFALEVISALDEINLRLSANLQIRIGINTGGPIIAGVLGTDKPVFDIIGDPINVAARLQSTSDVNKVHISQATESILTNMNFEITKRGETFLKGKGKQMTYYIANPPPVVNPLASFVVK</sequence>
<dbReference type="eggNOG" id="KOG1023">
    <property type="taxonomic scope" value="Eukaryota"/>
</dbReference>
<dbReference type="CDD" id="cd07302">
    <property type="entry name" value="CHD"/>
    <property type="match status" value="1"/>
</dbReference>
<dbReference type="Gene3D" id="3.30.70.1230">
    <property type="entry name" value="Nucleotide cyclase"/>
    <property type="match status" value="1"/>
</dbReference>
<evidence type="ECO:0000259" key="9">
    <source>
        <dbReference type="PROSITE" id="PS50125"/>
    </source>
</evidence>
<keyword evidence="3" id="KW-0547">Nucleotide-binding</keyword>
<dbReference type="EMBL" id="DS113556">
    <property type="protein sequence ID" value="EAY01817.1"/>
    <property type="molecule type" value="Genomic_DNA"/>
</dbReference>
<dbReference type="SUPFAM" id="SSF55073">
    <property type="entry name" value="Nucleotide cyclase"/>
    <property type="match status" value="1"/>
</dbReference>
<dbReference type="PANTHER" id="PTHR11920:SF335">
    <property type="entry name" value="GUANYLATE CYCLASE"/>
    <property type="match status" value="1"/>
</dbReference>
<evidence type="ECO:0000256" key="2">
    <source>
        <dbReference type="ARBA" id="ARBA00022692"/>
    </source>
</evidence>
<keyword evidence="11" id="KW-1185">Reference proteome</keyword>
<comment type="subcellular location">
    <subcellularLocation>
        <location evidence="1">Membrane</location>
    </subcellularLocation>
</comment>
<evidence type="ECO:0000256" key="1">
    <source>
        <dbReference type="ARBA" id="ARBA00004370"/>
    </source>
</evidence>
<dbReference type="OrthoDB" id="1890790at2759"/>
<dbReference type="GO" id="GO:0001653">
    <property type="term" value="F:peptide receptor activity"/>
    <property type="evidence" value="ECO:0000318"/>
    <property type="project" value="GO_Central"/>
</dbReference>
<dbReference type="STRING" id="5722.A2EZV4"/>
<accession>A2EZV4</accession>
<dbReference type="InParanoid" id="A2EZV4"/>
<evidence type="ECO:0000256" key="3">
    <source>
        <dbReference type="ARBA" id="ARBA00022741"/>
    </source>
</evidence>
<dbReference type="GO" id="GO:0006182">
    <property type="term" value="P:cGMP biosynthetic process"/>
    <property type="evidence" value="ECO:0000318"/>
    <property type="project" value="GO_Central"/>
</dbReference>
<evidence type="ECO:0000313" key="10">
    <source>
        <dbReference type="EMBL" id="EAY01817.1"/>
    </source>
</evidence>
<dbReference type="PROSITE" id="PS50112">
    <property type="entry name" value="PAS"/>
    <property type="match status" value="1"/>
</dbReference>
<dbReference type="Pfam" id="PF13426">
    <property type="entry name" value="PAS_9"/>
    <property type="match status" value="1"/>
</dbReference>